<gene>
    <name evidence="2" type="ORF">C4520_21230</name>
</gene>
<dbReference type="Pfam" id="PF12654">
    <property type="entry name" value="DUF3786"/>
    <property type="match status" value="1"/>
</dbReference>
<dbReference type="EMBL" id="QZKU01000143">
    <property type="protein sequence ID" value="RJP14530.1"/>
    <property type="molecule type" value="Genomic_DNA"/>
</dbReference>
<sequence length="211" mass="24149">MSADTFFEQDDKIDDIHWEELKSLDPLDVCRRSLALYNMTKKAYELRLLDEDLRIYPAEKKVRRIGEPINEHDASPGFNATLVSVHYLLRAKDIPMACEYVTGHQLIDGDFFFKGPHALPDWKIQRRYANDAASFLERGKLLGGTPIQFGDAGLEFLVLPRIRISYVLWTADEEFPARAQILFDAAADQHFALDVVWAMCNLVTNKLLESS</sequence>
<accession>A0A3A4NCR5</accession>
<evidence type="ECO:0000313" key="2">
    <source>
        <dbReference type="EMBL" id="RJP14530.1"/>
    </source>
</evidence>
<name>A0A3A4NCR5_ABYX5</name>
<reference evidence="2 3" key="1">
    <citation type="journal article" date="2017" name="ISME J.">
        <title>Energy and carbon metabolisms in a deep terrestrial subsurface fluid microbial community.</title>
        <authorList>
            <person name="Momper L."/>
            <person name="Jungbluth S.P."/>
            <person name="Lee M.D."/>
            <person name="Amend J.P."/>
        </authorList>
    </citation>
    <scope>NUCLEOTIDE SEQUENCE [LARGE SCALE GENOMIC DNA]</scope>
    <source>
        <strain evidence="2">SURF_5</strain>
    </source>
</reference>
<dbReference type="AlphaFoldDB" id="A0A3A4NCR5"/>
<comment type="caution">
    <text evidence="2">The sequence shown here is derived from an EMBL/GenBank/DDBJ whole genome shotgun (WGS) entry which is preliminary data.</text>
</comment>
<dbReference type="InterPro" id="IPR024264">
    <property type="entry name" value="DUF3786"/>
</dbReference>
<evidence type="ECO:0000259" key="1">
    <source>
        <dbReference type="Pfam" id="PF12654"/>
    </source>
</evidence>
<proteinExistence type="predicted"/>
<dbReference type="Proteomes" id="UP000265882">
    <property type="component" value="Unassembled WGS sequence"/>
</dbReference>
<evidence type="ECO:0000313" key="3">
    <source>
        <dbReference type="Proteomes" id="UP000265882"/>
    </source>
</evidence>
<organism evidence="2 3">
    <name type="scientific">Abyssobacteria bacterium (strain SURF_5)</name>
    <dbReference type="NCBI Taxonomy" id="2093360"/>
    <lineage>
        <taxon>Bacteria</taxon>
        <taxon>Pseudomonadati</taxon>
        <taxon>Candidatus Hydrogenedentota</taxon>
        <taxon>Candidatus Abyssobacteria</taxon>
    </lineage>
</organism>
<feature type="domain" description="DUF3786" evidence="1">
    <location>
        <begin position="25"/>
        <end position="205"/>
    </location>
</feature>
<protein>
    <submittedName>
        <fullName evidence="2">DUF3786 domain-containing protein</fullName>
    </submittedName>
</protein>